<dbReference type="GO" id="GO:0008270">
    <property type="term" value="F:zinc ion binding"/>
    <property type="evidence" value="ECO:0007669"/>
    <property type="project" value="InterPro"/>
</dbReference>
<gene>
    <name evidence="3" type="ORF">SAMN05421740_103706</name>
</gene>
<reference evidence="4" key="1">
    <citation type="submission" date="2016-10" db="EMBL/GenBank/DDBJ databases">
        <authorList>
            <person name="Varghese N."/>
            <person name="Submissions S."/>
        </authorList>
    </citation>
    <scope>NUCLEOTIDE SEQUENCE [LARGE SCALE GENOMIC DNA]</scope>
    <source>
        <strain evidence="4">Jip14</strain>
    </source>
</reference>
<evidence type="ECO:0000259" key="2">
    <source>
        <dbReference type="Pfam" id="PF01433"/>
    </source>
</evidence>
<proteinExistence type="predicted"/>
<feature type="domain" description="Peptidase M1 membrane alanine aminopeptidase" evidence="2">
    <location>
        <begin position="869"/>
        <end position="1073"/>
    </location>
</feature>
<dbReference type="AlphaFoldDB" id="A0A1H7MZN1"/>
<dbReference type="OrthoDB" id="100605at2"/>
<dbReference type="Gene3D" id="1.10.390.10">
    <property type="entry name" value="Neutral Protease Domain 2"/>
    <property type="match status" value="1"/>
</dbReference>
<keyword evidence="1" id="KW-1133">Transmembrane helix</keyword>
<sequence>MFSTIFNFEVKRWVKNWPFFIYFVLFFGLALLMMASALGVFDGVTVTTSSPVYVNSPIAINELINGLAAFVYFLLPTIIGGSVYRDFRYNVHTVLFSYPLTKASYLSAKFLSALVVTVLITLSIGLGFITAAYLPNVNQDLLGPVHIWSYFEAYVLFVIPNIILFGAMVFAVVTISRNVYIGFIFVLLLFLVQTLLENLTRDMDNRYLAALIDPFGQEAISYYTKYWTVEEQNSNLLPFFGVVLYNRLIWLGVGFLILFSMYITFSFSHNAYAVKWKREKAERTTKNNFGSIVRIDLPKISFDYSFFRGIKTAWFLSRHDTRFIVRNWTFVVILILTVLIVLLMISAFGQLYGTNTYPVTWMMLQLLGGIYSFFLQIMIFLFSGMLMQRAATARMDHLINTTAVTNWTLLLSKFFALLQMTCLVLLISMLTAIGVQIYSEYYNFEIGHYLVELFVLDMLNYLVLILFALFIHSFFKNYFVGFFVLLLLTIGMPLLSKIGVEQDMYKFNTDPGYNYSDMNGYGGIRHYVYYKLYWLLLCGALFGATLLFWRRGILSGVRERLSTAMKRAKPVIVIPSALCLLAFAALGYAIYYQNNVAQPYYSAKEREMQQVDYEKKYKQYKDSPHPRIVDVRVDMDIFPKERNYHATVHYRAVNKHDVPIDTLYFDHGGNVQSITIGGGADLLSTDSVLNFDIYTLNKPLAPNDTLLITAVIQNKPNSFLSDRSPVLENGTFLSSSLFPSLGYHANMELADQEARKKYGLPERDRMADPTDSAALQNTYISEDADWVSFETTVSTSDDQIAIAPGYLQRQWSKDGRRYFHYKMDRPMLNFYAYNSARYEVMRDKLGDINLEIYYHKGHEYNLDRMMASMKASLRYYSETFSPYQFKQMRIIEFPITQGTFAQSFANTVPFSEGIGFIADVDESDPDAVDYPYAVISHEVAHQWWAHQVIGANVKGATLLSESLSEYSSLKVLEQRYGQNQMRKFLKDALDKYLSGRAAEKLKENPLMLNENQQYIHYNKGSLVAYAMSDYLGTDSFNTVLRDYVAEYAFQEPPYTTSIEFVDHIRRATPDSLQYLIKDLFETITLYNNAADKVTAKALPDGRYQVDMEFRVSKYRTDEKGKRSYEDVEGSTLAAKIGRSEVQSLPLRDYIEIGIFGASDAAKDNPLYLRKHRIDGIVNKVSIIVDEKPIEVGIDPYNKLIDRDSDDNRKKI</sequence>
<evidence type="ECO:0000313" key="3">
    <source>
        <dbReference type="EMBL" id="SEL16762.1"/>
    </source>
</evidence>
<feature type="transmembrane region" description="Helical" evidence="1">
    <location>
        <begin position="532"/>
        <end position="549"/>
    </location>
</feature>
<keyword evidence="1" id="KW-0812">Transmembrane</keyword>
<feature type="transmembrane region" description="Helical" evidence="1">
    <location>
        <begin position="153"/>
        <end position="172"/>
    </location>
</feature>
<dbReference type="GO" id="GO:0008237">
    <property type="term" value="F:metallopeptidase activity"/>
    <property type="evidence" value="ECO:0007669"/>
    <property type="project" value="InterPro"/>
</dbReference>
<organism evidence="3 4">
    <name type="scientific">Parapedobacter koreensis</name>
    <dbReference type="NCBI Taxonomy" id="332977"/>
    <lineage>
        <taxon>Bacteria</taxon>
        <taxon>Pseudomonadati</taxon>
        <taxon>Bacteroidota</taxon>
        <taxon>Sphingobacteriia</taxon>
        <taxon>Sphingobacteriales</taxon>
        <taxon>Sphingobacteriaceae</taxon>
        <taxon>Parapedobacter</taxon>
    </lineage>
</organism>
<keyword evidence="1" id="KW-0472">Membrane</keyword>
<evidence type="ECO:0000256" key="1">
    <source>
        <dbReference type="SAM" id="Phobius"/>
    </source>
</evidence>
<feature type="transmembrane region" description="Helical" evidence="1">
    <location>
        <begin position="364"/>
        <end position="387"/>
    </location>
</feature>
<dbReference type="Proteomes" id="UP000198916">
    <property type="component" value="Unassembled WGS sequence"/>
</dbReference>
<protein>
    <submittedName>
        <fullName evidence="3">ABC-2 type transport system permease protein</fullName>
    </submittedName>
</protein>
<feature type="transmembrane region" description="Helical" evidence="1">
    <location>
        <begin position="63"/>
        <end position="84"/>
    </location>
</feature>
<feature type="transmembrane region" description="Helical" evidence="1">
    <location>
        <begin position="328"/>
        <end position="352"/>
    </location>
</feature>
<dbReference type="EMBL" id="FNZR01000003">
    <property type="protein sequence ID" value="SEL16762.1"/>
    <property type="molecule type" value="Genomic_DNA"/>
</dbReference>
<feature type="transmembrane region" description="Helical" evidence="1">
    <location>
        <begin position="20"/>
        <end position="41"/>
    </location>
</feature>
<feature type="transmembrane region" description="Helical" evidence="1">
    <location>
        <begin position="248"/>
        <end position="268"/>
    </location>
</feature>
<feature type="transmembrane region" description="Helical" evidence="1">
    <location>
        <begin position="570"/>
        <end position="591"/>
    </location>
</feature>
<dbReference type="STRING" id="332977.SAMN05421740_103706"/>
<feature type="transmembrane region" description="Helical" evidence="1">
    <location>
        <begin position="179"/>
        <end position="196"/>
    </location>
</feature>
<feature type="transmembrane region" description="Helical" evidence="1">
    <location>
        <begin position="110"/>
        <end position="133"/>
    </location>
</feature>
<evidence type="ECO:0000313" key="4">
    <source>
        <dbReference type="Proteomes" id="UP000198916"/>
    </source>
</evidence>
<feature type="transmembrane region" description="Helical" evidence="1">
    <location>
        <begin position="478"/>
        <end position="496"/>
    </location>
</feature>
<dbReference type="InterPro" id="IPR027268">
    <property type="entry name" value="Peptidase_M4/M1_CTD_sf"/>
</dbReference>
<feature type="transmembrane region" description="Helical" evidence="1">
    <location>
        <begin position="414"/>
        <end position="437"/>
    </location>
</feature>
<keyword evidence="4" id="KW-1185">Reference proteome</keyword>
<name>A0A1H7MZN1_9SPHI</name>
<dbReference type="RefSeq" id="WP_090605339.1">
    <property type="nucleotide sequence ID" value="NZ_FNZR01000003.1"/>
</dbReference>
<dbReference type="SUPFAM" id="SSF55486">
    <property type="entry name" value="Metalloproteases ('zincins'), catalytic domain"/>
    <property type="match status" value="1"/>
</dbReference>
<dbReference type="InterPro" id="IPR014782">
    <property type="entry name" value="Peptidase_M1_dom"/>
</dbReference>
<accession>A0A1H7MZN1</accession>
<feature type="transmembrane region" description="Helical" evidence="1">
    <location>
        <begin position="449"/>
        <end position="471"/>
    </location>
</feature>
<dbReference type="Pfam" id="PF01433">
    <property type="entry name" value="Peptidase_M1"/>
    <property type="match status" value="1"/>
</dbReference>